<dbReference type="InterPro" id="IPR052914">
    <property type="entry name" value="Aldehyde_Oxdr_Iron-Sulfur"/>
</dbReference>
<dbReference type="NCBIfam" id="TIGR01409">
    <property type="entry name" value="TAT_signal_seq"/>
    <property type="match status" value="1"/>
</dbReference>
<dbReference type="PROSITE" id="PS51318">
    <property type="entry name" value="TAT"/>
    <property type="match status" value="1"/>
</dbReference>
<proteinExistence type="predicted"/>
<dbReference type="Gene3D" id="3.10.20.30">
    <property type="match status" value="1"/>
</dbReference>
<dbReference type="SUPFAM" id="SSF56003">
    <property type="entry name" value="Molybdenum cofactor-binding domain"/>
    <property type="match status" value="1"/>
</dbReference>
<dbReference type="AlphaFoldDB" id="A0A4R1L5M5"/>
<dbReference type="InterPro" id="IPR012675">
    <property type="entry name" value="Beta-grasp_dom_sf"/>
</dbReference>
<dbReference type="InterPro" id="IPR019546">
    <property type="entry name" value="TAT_signal_bac_arc"/>
</dbReference>
<sequence>MSESNEEEEKRQPIFGRFSRRSFLSQLGAAGIAATTAPLAHAMDGAAQAEPATSAPAAAPGTVPVTLSVNGKAHKLHLEPRVTLLDALRENLAMPGTKKGCDHGQCGIFLDHPDTNLNPLGARGVGEVGLTGVASALTMAVHHATGVRVRNLPIRIEDLLA</sequence>
<dbReference type="Proteomes" id="UP000295210">
    <property type="component" value="Unassembled WGS sequence"/>
</dbReference>
<dbReference type="InterPro" id="IPR036010">
    <property type="entry name" value="2Fe-2S_ferredoxin-like_sf"/>
</dbReference>
<dbReference type="InterPro" id="IPR001041">
    <property type="entry name" value="2Fe-2S_ferredoxin-type"/>
</dbReference>
<name>A0A4R1L5M5_9BACT</name>
<dbReference type="PANTHER" id="PTHR45331">
    <property type="entry name" value="OXIDOREDUCTASE, IRON-SULPHUR BINDING SUBUNIT-RELATED-RELATED"/>
    <property type="match status" value="1"/>
</dbReference>
<dbReference type="SUPFAM" id="SSF54292">
    <property type="entry name" value="2Fe-2S ferredoxin-like"/>
    <property type="match status" value="1"/>
</dbReference>
<accession>A0A4R1L5M5</accession>
<gene>
    <name evidence="1" type="ORF">C7378_2056</name>
</gene>
<protein>
    <submittedName>
        <fullName evidence="1">Secreted protein</fullName>
    </submittedName>
</protein>
<dbReference type="EMBL" id="SMGK01000003">
    <property type="protein sequence ID" value="TCK72477.1"/>
    <property type="molecule type" value="Genomic_DNA"/>
</dbReference>
<dbReference type="CDD" id="cd00207">
    <property type="entry name" value="fer2"/>
    <property type="match status" value="1"/>
</dbReference>
<dbReference type="Gene3D" id="3.30.365.10">
    <property type="entry name" value="Aldehyde oxidase/xanthine dehydrogenase, molybdopterin binding domain"/>
    <property type="match status" value="1"/>
</dbReference>
<dbReference type="GO" id="GO:0016903">
    <property type="term" value="F:oxidoreductase activity, acting on the aldehyde or oxo group of donors"/>
    <property type="evidence" value="ECO:0007669"/>
    <property type="project" value="TreeGrafter"/>
</dbReference>
<comment type="caution">
    <text evidence="1">The sequence shown here is derived from an EMBL/GenBank/DDBJ whole genome shotgun (WGS) entry which is preliminary data.</text>
</comment>
<keyword evidence="2" id="KW-1185">Reference proteome</keyword>
<dbReference type="InterPro" id="IPR037165">
    <property type="entry name" value="AldOxase/xan_DH_Mopterin-bd_sf"/>
</dbReference>
<evidence type="ECO:0000313" key="1">
    <source>
        <dbReference type="EMBL" id="TCK72477.1"/>
    </source>
</evidence>
<dbReference type="InterPro" id="IPR006311">
    <property type="entry name" value="TAT_signal"/>
</dbReference>
<organism evidence="1 2">
    <name type="scientific">Acidipila rosea</name>
    <dbReference type="NCBI Taxonomy" id="768535"/>
    <lineage>
        <taxon>Bacteria</taxon>
        <taxon>Pseudomonadati</taxon>
        <taxon>Acidobacteriota</taxon>
        <taxon>Terriglobia</taxon>
        <taxon>Terriglobales</taxon>
        <taxon>Acidobacteriaceae</taxon>
        <taxon>Acidipila</taxon>
    </lineage>
</organism>
<dbReference type="RefSeq" id="WP_165876741.1">
    <property type="nucleotide sequence ID" value="NZ_SMGK01000003.1"/>
</dbReference>
<reference evidence="1 2" key="1">
    <citation type="submission" date="2019-03" db="EMBL/GenBank/DDBJ databases">
        <title>Genomic Encyclopedia of Type Strains, Phase IV (KMG-IV): sequencing the most valuable type-strain genomes for metagenomic binning, comparative biology and taxonomic classification.</title>
        <authorList>
            <person name="Goeker M."/>
        </authorList>
    </citation>
    <scope>NUCLEOTIDE SEQUENCE [LARGE SCALE GENOMIC DNA]</scope>
    <source>
        <strain evidence="1 2">DSM 103428</strain>
    </source>
</reference>
<evidence type="ECO:0000313" key="2">
    <source>
        <dbReference type="Proteomes" id="UP000295210"/>
    </source>
</evidence>
<dbReference type="GO" id="GO:0051537">
    <property type="term" value="F:2 iron, 2 sulfur cluster binding"/>
    <property type="evidence" value="ECO:0007669"/>
    <property type="project" value="TreeGrafter"/>
</dbReference>